<keyword evidence="3" id="KW-0520">NAD</keyword>
<protein>
    <recommendedName>
        <fullName evidence="4">Aldehyde dehydrogenase</fullName>
    </recommendedName>
</protein>
<feature type="active site" evidence="5 6">
    <location>
        <position position="248"/>
    </location>
</feature>
<dbReference type="FunFam" id="3.40.309.10:FF:000012">
    <property type="entry name" value="Betaine aldehyde dehydrogenase"/>
    <property type="match status" value="1"/>
</dbReference>
<sequence>MNIQNYINGNFHNPIQNDWLDNYNPSNGEVYSQIPNSTKEDIELAYQSAKTAFKQWSQTTLEERSRIMLKISELIETNLDRLAEAESKDNGKPIWLARAIDIPRASSNFRFFANAITQFASESHESVGHQAINYTLRQPIGVVGCISPWNLPLYLFTWKIAPAIAAGNCVVAKPSEVTPMTAYLLGKICNEAGLPKGVLNIVHGLGTSTGQAIVEHPDIKAISFTGGTTTGAHIAKVAAPMFKKLSLELGGKNPNIIFADCDYDNMLKTTVRSSFANQGQICLCGSRIFVEKSIYEQFKADFVQRVKNMNVGHPSNEKTKIGALVSKAHLDKVLSYVDIAKEEGGTVLCGGNKVTVEGYENGYYMEPTIIEIQTNECRVNQEEIFGPVVTIMPFNNEDEVLQMANKVKYGLSATLWSNDLKRTMRMTNQLQVGIVWVNTWLMRDLRTPFGGVKDSGVGREGGFEALRFFTEAKNVCIKY</sequence>
<dbReference type="GO" id="GO:0006081">
    <property type="term" value="P:aldehyde metabolic process"/>
    <property type="evidence" value="ECO:0007669"/>
    <property type="project" value="InterPro"/>
</dbReference>
<dbReference type="RefSeq" id="WP_347924581.1">
    <property type="nucleotide sequence ID" value="NZ_CP157199.1"/>
</dbReference>
<dbReference type="InterPro" id="IPR016163">
    <property type="entry name" value="Ald_DH_C"/>
</dbReference>
<accession>A0AAU7BUI6</accession>
<dbReference type="PROSITE" id="PS00070">
    <property type="entry name" value="ALDEHYDE_DEHYDR_CYS"/>
    <property type="match status" value="1"/>
</dbReference>
<dbReference type="InterPro" id="IPR029510">
    <property type="entry name" value="Ald_DH_CS_GLU"/>
</dbReference>
<evidence type="ECO:0000256" key="3">
    <source>
        <dbReference type="ARBA" id="ARBA00023027"/>
    </source>
</evidence>
<dbReference type="FunFam" id="3.40.605.10:FF:000007">
    <property type="entry name" value="NAD/NADP-dependent betaine aldehyde dehydrogenase"/>
    <property type="match status" value="1"/>
</dbReference>
<evidence type="ECO:0000259" key="8">
    <source>
        <dbReference type="Pfam" id="PF00171"/>
    </source>
</evidence>
<evidence type="ECO:0000313" key="9">
    <source>
        <dbReference type="EMBL" id="XBG61793.1"/>
    </source>
</evidence>
<organism evidence="9">
    <name type="scientific">Pontimicrobium sp. SW4</name>
    <dbReference type="NCBI Taxonomy" id="3153519"/>
    <lineage>
        <taxon>Bacteria</taxon>
        <taxon>Pseudomonadati</taxon>
        <taxon>Bacteroidota</taxon>
        <taxon>Flavobacteriia</taxon>
        <taxon>Flavobacteriales</taxon>
        <taxon>Flavobacteriaceae</taxon>
        <taxon>Pontimicrobium</taxon>
    </lineage>
</organism>
<dbReference type="GO" id="GO:0016620">
    <property type="term" value="F:oxidoreductase activity, acting on the aldehyde or oxo group of donors, NAD or NADP as acceptor"/>
    <property type="evidence" value="ECO:0007669"/>
    <property type="project" value="InterPro"/>
</dbReference>
<dbReference type="PANTHER" id="PTHR43720">
    <property type="entry name" value="2-AMINOMUCONIC SEMIALDEHYDE DEHYDROGENASE"/>
    <property type="match status" value="1"/>
</dbReference>
<dbReference type="PIRSF" id="PIRSF036492">
    <property type="entry name" value="ALDH"/>
    <property type="match status" value="1"/>
</dbReference>
<comment type="similarity">
    <text evidence="1 4 7">Belongs to the aldehyde dehydrogenase family.</text>
</comment>
<evidence type="ECO:0000256" key="4">
    <source>
        <dbReference type="PIRNR" id="PIRNR036492"/>
    </source>
</evidence>
<dbReference type="InterPro" id="IPR012394">
    <property type="entry name" value="Aldehyde_DH_NAD(P)"/>
</dbReference>
<dbReference type="InterPro" id="IPR015590">
    <property type="entry name" value="Aldehyde_DH_dom"/>
</dbReference>
<dbReference type="PROSITE" id="PS00687">
    <property type="entry name" value="ALDEHYDE_DEHYDR_GLU"/>
    <property type="match status" value="1"/>
</dbReference>
<feature type="active site" evidence="5">
    <location>
        <position position="282"/>
    </location>
</feature>
<reference evidence="9" key="1">
    <citation type="submission" date="2024-05" db="EMBL/GenBank/DDBJ databases">
        <title>Pontimicrobium maritimus sp. nov., isolated form sea water.</title>
        <authorList>
            <person name="Muhammad N."/>
            <person name="Vuong T.Q."/>
            <person name="Han H.L."/>
            <person name="Kim S.-G."/>
        </authorList>
    </citation>
    <scope>NUCLEOTIDE SEQUENCE</scope>
    <source>
        <strain evidence="9">SW4</strain>
    </source>
</reference>
<evidence type="ECO:0000256" key="6">
    <source>
        <dbReference type="PROSITE-ProRule" id="PRU10007"/>
    </source>
</evidence>
<keyword evidence="2 4" id="KW-0560">Oxidoreductase</keyword>
<dbReference type="Gene3D" id="3.40.309.10">
    <property type="entry name" value="Aldehyde Dehydrogenase, Chain A, domain 2"/>
    <property type="match status" value="1"/>
</dbReference>
<dbReference type="EMBL" id="CP157199">
    <property type="protein sequence ID" value="XBG61793.1"/>
    <property type="molecule type" value="Genomic_DNA"/>
</dbReference>
<dbReference type="InterPro" id="IPR016160">
    <property type="entry name" value="Ald_DH_CS_CYS"/>
</dbReference>
<dbReference type="AlphaFoldDB" id="A0AAU7BUI6"/>
<name>A0AAU7BUI6_9FLAO</name>
<dbReference type="Gene3D" id="3.40.605.10">
    <property type="entry name" value="Aldehyde Dehydrogenase, Chain A, domain 1"/>
    <property type="match status" value="1"/>
</dbReference>
<dbReference type="InterPro" id="IPR016162">
    <property type="entry name" value="Ald_DH_N"/>
</dbReference>
<evidence type="ECO:0000256" key="7">
    <source>
        <dbReference type="RuleBase" id="RU003345"/>
    </source>
</evidence>
<proteinExistence type="inferred from homology"/>
<dbReference type="CDD" id="cd07093">
    <property type="entry name" value="ALDH_F8_HMSADH"/>
    <property type="match status" value="1"/>
</dbReference>
<dbReference type="SUPFAM" id="SSF53720">
    <property type="entry name" value="ALDH-like"/>
    <property type="match status" value="1"/>
</dbReference>
<evidence type="ECO:0000256" key="5">
    <source>
        <dbReference type="PIRSR" id="PIRSR036492-1"/>
    </source>
</evidence>
<dbReference type="PANTHER" id="PTHR43720:SF2">
    <property type="entry name" value="2-AMINOMUCONIC SEMIALDEHYDE DEHYDROGENASE"/>
    <property type="match status" value="1"/>
</dbReference>
<dbReference type="Pfam" id="PF00171">
    <property type="entry name" value="Aldedh"/>
    <property type="match status" value="1"/>
</dbReference>
<gene>
    <name evidence="9" type="ORF">ABGB03_02560</name>
</gene>
<dbReference type="InterPro" id="IPR016161">
    <property type="entry name" value="Ald_DH/histidinol_DH"/>
</dbReference>
<evidence type="ECO:0000256" key="2">
    <source>
        <dbReference type="ARBA" id="ARBA00023002"/>
    </source>
</evidence>
<evidence type="ECO:0000256" key="1">
    <source>
        <dbReference type="ARBA" id="ARBA00009986"/>
    </source>
</evidence>
<feature type="domain" description="Aldehyde dehydrogenase" evidence="8">
    <location>
        <begin position="20"/>
        <end position="475"/>
    </location>
</feature>